<proteinExistence type="predicted"/>
<gene>
    <name evidence="1" type="ORF">LCGC14_1224110</name>
</gene>
<dbReference type="AlphaFoldDB" id="A0A0F9LAE0"/>
<organism evidence="1">
    <name type="scientific">marine sediment metagenome</name>
    <dbReference type="NCBI Taxonomy" id="412755"/>
    <lineage>
        <taxon>unclassified sequences</taxon>
        <taxon>metagenomes</taxon>
        <taxon>ecological metagenomes</taxon>
    </lineage>
</organism>
<protein>
    <submittedName>
        <fullName evidence="1">Uncharacterized protein</fullName>
    </submittedName>
</protein>
<sequence length="97" mass="11494">MGKKVDSLVNDQLYYAFVRLNMPNDTPEFWIVPSTIVAPIVKKSHEIWMTRTAKNGTPHKENPLRNFYLIPRYNFPDDWEEQLEHFKGNIKSLGDWD</sequence>
<comment type="caution">
    <text evidence="1">The sequence shown here is derived from an EMBL/GenBank/DDBJ whole genome shotgun (WGS) entry which is preliminary data.</text>
</comment>
<dbReference type="EMBL" id="LAZR01006475">
    <property type="protein sequence ID" value="KKM91869.1"/>
    <property type="molecule type" value="Genomic_DNA"/>
</dbReference>
<reference evidence="1" key="1">
    <citation type="journal article" date="2015" name="Nature">
        <title>Complex archaea that bridge the gap between prokaryotes and eukaryotes.</title>
        <authorList>
            <person name="Spang A."/>
            <person name="Saw J.H."/>
            <person name="Jorgensen S.L."/>
            <person name="Zaremba-Niedzwiedzka K."/>
            <person name="Martijn J."/>
            <person name="Lind A.E."/>
            <person name="van Eijk R."/>
            <person name="Schleper C."/>
            <person name="Guy L."/>
            <person name="Ettema T.J."/>
        </authorList>
    </citation>
    <scope>NUCLEOTIDE SEQUENCE</scope>
</reference>
<name>A0A0F9LAE0_9ZZZZ</name>
<accession>A0A0F9LAE0</accession>
<evidence type="ECO:0000313" key="1">
    <source>
        <dbReference type="EMBL" id="KKM91869.1"/>
    </source>
</evidence>